<dbReference type="AlphaFoldDB" id="A0AAV4Y2G5"/>
<evidence type="ECO:0000256" key="1">
    <source>
        <dbReference type="SAM" id="MobiDB-lite"/>
    </source>
</evidence>
<keyword evidence="2" id="KW-1133">Transmembrane helix</keyword>
<keyword evidence="4" id="KW-1185">Reference proteome</keyword>
<accession>A0AAV4Y2G5</accession>
<evidence type="ECO:0000256" key="2">
    <source>
        <dbReference type="SAM" id="Phobius"/>
    </source>
</evidence>
<dbReference type="Proteomes" id="UP001054945">
    <property type="component" value="Unassembled WGS sequence"/>
</dbReference>
<reference evidence="3 4" key="1">
    <citation type="submission" date="2021-06" db="EMBL/GenBank/DDBJ databases">
        <title>Caerostris extrusa draft genome.</title>
        <authorList>
            <person name="Kono N."/>
            <person name="Arakawa K."/>
        </authorList>
    </citation>
    <scope>NUCLEOTIDE SEQUENCE [LARGE SCALE GENOMIC DNA]</scope>
</reference>
<sequence length="305" mass="35416">MRNLNRMIFRVPFAQISQEEKNVTLIARLLEDSKHERNICLFVLVAVYFGIVLYFSLNHSIPDKTGTFRITYNAIAVISIAFAMCLLCAWQVFWFTSIQFIYENLYNESVQSWPADQLTVSFLIVCFVPSKDVGKEFLAYRKYYVLQDTRKVASGVSPCKQIFKIYLPYVHTLMGLTHKFSIIACTCVSTWSRPQVVPNEEELHPEPPHDKPRVDLVMEQPGEELQKRQSELEQPSREEQQSPTNPIYIPTPLPSTAQLKPPEDERRPFQDTAMFRGSFRIIIHEQLYTKTNKKFQQIIAVGEKL</sequence>
<dbReference type="EMBL" id="BPLR01001318">
    <property type="protein sequence ID" value="GIZ01547.1"/>
    <property type="molecule type" value="Genomic_DNA"/>
</dbReference>
<keyword evidence="2" id="KW-0812">Transmembrane</keyword>
<evidence type="ECO:0008006" key="5">
    <source>
        <dbReference type="Google" id="ProtNLM"/>
    </source>
</evidence>
<comment type="caution">
    <text evidence="3">The sequence shown here is derived from an EMBL/GenBank/DDBJ whole genome shotgun (WGS) entry which is preliminary data.</text>
</comment>
<feature type="compositionally biased region" description="Basic and acidic residues" evidence="1">
    <location>
        <begin position="224"/>
        <end position="240"/>
    </location>
</feature>
<evidence type="ECO:0000313" key="4">
    <source>
        <dbReference type="Proteomes" id="UP001054945"/>
    </source>
</evidence>
<feature type="transmembrane region" description="Helical" evidence="2">
    <location>
        <begin position="72"/>
        <end position="95"/>
    </location>
</feature>
<keyword evidence="2" id="KW-0472">Membrane</keyword>
<name>A0AAV4Y2G5_CAEEX</name>
<feature type="region of interest" description="Disordered" evidence="1">
    <location>
        <begin position="223"/>
        <end position="265"/>
    </location>
</feature>
<protein>
    <recommendedName>
        <fullName evidence="5">Gustatory receptor</fullName>
    </recommendedName>
</protein>
<organism evidence="3 4">
    <name type="scientific">Caerostris extrusa</name>
    <name type="common">Bark spider</name>
    <name type="synonym">Caerostris bankana</name>
    <dbReference type="NCBI Taxonomy" id="172846"/>
    <lineage>
        <taxon>Eukaryota</taxon>
        <taxon>Metazoa</taxon>
        <taxon>Ecdysozoa</taxon>
        <taxon>Arthropoda</taxon>
        <taxon>Chelicerata</taxon>
        <taxon>Arachnida</taxon>
        <taxon>Araneae</taxon>
        <taxon>Araneomorphae</taxon>
        <taxon>Entelegynae</taxon>
        <taxon>Araneoidea</taxon>
        <taxon>Araneidae</taxon>
        <taxon>Caerostris</taxon>
    </lineage>
</organism>
<proteinExistence type="predicted"/>
<feature type="transmembrane region" description="Helical" evidence="2">
    <location>
        <begin position="38"/>
        <end position="57"/>
    </location>
</feature>
<evidence type="ECO:0000313" key="3">
    <source>
        <dbReference type="EMBL" id="GIZ01547.1"/>
    </source>
</evidence>
<gene>
    <name evidence="3" type="ORF">CEXT_181971</name>
</gene>